<proteinExistence type="predicted"/>
<reference evidence="1 2" key="1">
    <citation type="submission" date="2019-03" db="EMBL/GenBank/DDBJ databases">
        <title>Genomic Encyclopedia of Type Strains, Phase IV (KMG-IV): sequencing the most valuable type-strain genomes for metagenomic binning, comparative biology and taxonomic classification.</title>
        <authorList>
            <person name="Goeker M."/>
        </authorList>
    </citation>
    <scope>NUCLEOTIDE SEQUENCE [LARGE SCALE GENOMIC DNA]</scope>
    <source>
        <strain evidence="1 2">LX-B</strain>
    </source>
</reference>
<dbReference type="Pfam" id="PF07293">
    <property type="entry name" value="DUF1450"/>
    <property type="match status" value="1"/>
</dbReference>
<dbReference type="RefSeq" id="WP_132016500.1">
    <property type="nucleotide sequence ID" value="NZ_SLUN01000038.1"/>
</dbReference>
<name>A0A4R1R2W0_HYDET</name>
<protein>
    <submittedName>
        <fullName evidence="1">Uncharacterized protein YuzB (UPF0349 family)</fullName>
    </submittedName>
</protein>
<keyword evidence="2" id="KW-1185">Reference proteome</keyword>
<sequence>MNKIQFCENNFVHGTGEVVDKLRQNHPNATIEVESCLGYCGDCAIGPYALVDGEMVQADFADDLYESIVELIDD</sequence>
<gene>
    <name evidence="1" type="ORF">EDC14_103829</name>
</gene>
<comment type="caution">
    <text evidence="1">The sequence shown here is derived from an EMBL/GenBank/DDBJ whole genome shotgun (WGS) entry which is preliminary data.</text>
</comment>
<dbReference type="Proteomes" id="UP000295008">
    <property type="component" value="Unassembled WGS sequence"/>
</dbReference>
<dbReference type="InterPro" id="IPR009910">
    <property type="entry name" value="DUF1450"/>
</dbReference>
<evidence type="ECO:0000313" key="1">
    <source>
        <dbReference type="EMBL" id="TCL59736.1"/>
    </source>
</evidence>
<organism evidence="1 2">
    <name type="scientific">Hydrogenispora ethanolica</name>
    <dbReference type="NCBI Taxonomy" id="1082276"/>
    <lineage>
        <taxon>Bacteria</taxon>
        <taxon>Bacillati</taxon>
        <taxon>Bacillota</taxon>
        <taxon>Hydrogenispora</taxon>
    </lineage>
</organism>
<dbReference type="OrthoDB" id="1684419at2"/>
<dbReference type="EMBL" id="SLUN01000038">
    <property type="protein sequence ID" value="TCL59736.1"/>
    <property type="molecule type" value="Genomic_DNA"/>
</dbReference>
<evidence type="ECO:0000313" key="2">
    <source>
        <dbReference type="Proteomes" id="UP000295008"/>
    </source>
</evidence>
<dbReference type="AlphaFoldDB" id="A0A4R1R2W0"/>
<accession>A0A4R1R2W0</accession>